<name>A0ACC2UH75_9FUNG</name>
<organism evidence="1 2">
    <name type="scientific">Entomophthora muscae</name>
    <dbReference type="NCBI Taxonomy" id="34485"/>
    <lineage>
        <taxon>Eukaryota</taxon>
        <taxon>Fungi</taxon>
        <taxon>Fungi incertae sedis</taxon>
        <taxon>Zoopagomycota</taxon>
        <taxon>Entomophthoromycotina</taxon>
        <taxon>Entomophthoromycetes</taxon>
        <taxon>Entomophthorales</taxon>
        <taxon>Entomophthoraceae</taxon>
        <taxon>Entomophthora</taxon>
    </lineage>
</organism>
<protein>
    <submittedName>
        <fullName evidence="1">Uncharacterized protein</fullName>
    </submittedName>
</protein>
<dbReference type="EMBL" id="QTSX02000730">
    <property type="protein sequence ID" value="KAJ9086173.1"/>
    <property type="molecule type" value="Genomic_DNA"/>
</dbReference>
<evidence type="ECO:0000313" key="2">
    <source>
        <dbReference type="Proteomes" id="UP001165960"/>
    </source>
</evidence>
<reference evidence="1" key="1">
    <citation type="submission" date="2022-04" db="EMBL/GenBank/DDBJ databases">
        <title>Genome of the entomopathogenic fungus Entomophthora muscae.</title>
        <authorList>
            <person name="Elya C."/>
            <person name="Lovett B.R."/>
            <person name="Lee E."/>
            <person name="Macias A.M."/>
            <person name="Hajek A.E."/>
            <person name="De Bivort B.L."/>
            <person name="Kasson M.T."/>
            <person name="De Fine Licht H.H."/>
            <person name="Stajich J.E."/>
        </authorList>
    </citation>
    <scope>NUCLEOTIDE SEQUENCE</scope>
    <source>
        <strain evidence="1">Berkeley</strain>
    </source>
</reference>
<dbReference type="Proteomes" id="UP001165960">
    <property type="component" value="Unassembled WGS sequence"/>
</dbReference>
<proteinExistence type="predicted"/>
<keyword evidence="2" id="KW-1185">Reference proteome</keyword>
<comment type="caution">
    <text evidence="1">The sequence shown here is derived from an EMBL/GenBank/DDBJ whole genome shotgun (WGS) entry which is preliminary data.</text>
</comment>
<sequence length="68" mass="8198">MHINIFTLALILVHIDYATLLRPAGELVHLNPAVHLRYRRLRRPNPSYQRRRTIPHQRRKRLLSHLAF</sequence>
<gene>
    <name evidence="1" type="ORF">DSO57_1006990</name>
</gene>
<accession>A0ACC2UH75</accession>
<evidence type="ECO:0000313" key="1">
    <source>
        <dbReference type="EMBL" id="KAJ9086173.1"/>
    </source>
</evidence>